<keyword evidence="2" id="KW-1003">Cell membrane</keyword>
<sequence length="433" mass="45583">MELTPLRRANTGAMLGGVCASLARRWQVDPTIVRIAMVLLALMGGLGIAFYVGAVLLVPRDGSTEVPVNRIAPFTRGWSPTATIGAVVGLGLLITIAIGSWLPFGIAPAVGLAFLWYFGFYRRRPHTTGQPPSADAGQSALPAATQPPTRPVEAMTPFERAAAEWQQRVAEQDLRTTRPRHSDAVPHQLPVGSPTEPWDVPRLVEYRPANPSDYSAAPSAPPPVPDWTPPTGRRRPRARWLWPLVLCLNGLGLATLAVLSEAFGVAVPPIAYAGTVLGALGLGLFIGAFAGRPGGLLPLSVLAGLVTVTMLLPGPGFGPMGDHTYSYTSMAQLPATKQSHGGGDVIIDLRQLSVTESRQIEFDNGLGDVTVKLPATGNVVVQWKVGLGDYTGPDGRREGVDGSGTYERISNPAGPTLTVVVQVGAGDLNVVTS</sequence>
<feature type="transmembrane region" description="Helical" evidence="7">
    <location>
        <begin position="78"/>
        <end position="98"/>
    </location>
</feature>
<evidence type="ECO:0000256" key="3">
    <source>
        <dbReference type="ARBA" id="ARBA00022692"/>
    </source>
</evidence>
<evidence type="ECO:0000256" key="2">
    <source>
        <dbReference type="ARBA" id="ARBA00022475"/>
    </source>
</evidence>
<accession>A0A2N9JIS4</accession>
<evidence type="ECO:0000313" key="9">
    <source>
        <dbReference type="EMBL" id="SPD87309.1"/>
    </source>
</evidence>
<dbReference type="Pfam" id="PF04024">
    <property type="entry name" value="PspC"/>
    <property type="match status" value="1"/>
</dbReference>
<evidence type="ECO:0000256" key="4">
    <source>
        <dbReference type="ARBA" id="ARBA00022989"/>
    </source>
</evidence>
<reference evidence="9 10" key="1">
    <citation type="submission" date="2018-02" db="EMBL/GenBank/DDBJ databases">
        <authorList>
            <person name="Cohen D.B."/>
            <person name="Kent A.D."/>
        </authorList>
    </citation>
    <scope>NUCLEOTIDE SEQUENCE [LARGE SCALE GENOMIC DNA]</scope>
    <source>
        <strain evidence="9">1</strain>
    </source>
</reference>
<dbReference type="EMBL" id="LT985188">
    <property type="protein sequence ID" value="SPD87309.1"/>
    <property type="molecule type" value="Genomic_DNA"/>
</dbReference>
<feature type="transmembrane region" description="Helical" evidence="7">
    <location>
        <begin position="270"/>
        <end position="289"/>
    </location>
</feature>
<gene>
    <name evidence="9" type="ORF">MPLG2_2279</name>
</gene>
<evidence type="ECO:0000256" key="5">
    <source>
        <dbReference type="ARBA" id="ARBA00023136"/>
    </source>
</evidence>
<dbReference type="KEGG" id="mgg:MPLG2_2279"/>
<dbReference type="RefSeq" id="WP_105186070.1">
    <property type="nucleotide sequence ID" value="NZ_BAAAGO010000004.1"/>
</dbReference>
<feature type="compositionally biased region" description="Basic and acidic residues" evidence="6">
    <location>
        <begin position="173"/>
        <end position="184"/>
    </location>
</feature>
<evidence type="ECO:0000259" key="8">
    <source>
        <dbReference type="Pfam" id="PF04024"/>
    </source>
</evidence>
<dbReference type="InterPro" id="IPR007168">
    <property type="entry name" value="Phageshock_PspC_N"/>
</dbReference>
<evidence type="ECO:0000313" key="10">
    <source>
        <dbReference type="Proteomes" id="UP000238164"/>
    </source>
</evidence>
<feature type="transmembrane region" description="Helical" evidence="7">
    <location>
        <begin position="296"/>
        <end position="314"/>
    </location>
</feature>
<feature type="transmembrane region" description="Helical" evidence="7">
    <location>
        <begin position="32"/>
        <end position="58"/>
    </location>
</feature>
<dbReference type="InterPro" id="IPR036259">
    <property type="entry name" value="MFS_trans_sf"/>
</dbReference>
<feature type="region of interest" description="Disordered" evidence="6">
    <location>
        <begin position="128"/>
        <end position="151"/>
    </location>
</feature>
<organism evidence="9 10">
    <name type="scientific">Micropruina glycogenica</name>
    <dbReference type="NCBI Taxonomy" id="75385"/>
    <lineage>
        <taxon>Bacteria</taxon>
        <taxon>Bacillati</taxon>
        <taxon>Actinomycetota</taxon>
        <taxon>Actinomycetes</taxon>
        <taxon>Propionibacteriales</taxon>
        <taxon>Nocardioidaceae</taxon>
        <taxon>Micropruina</taxon>
    </lineage>
</organism>
<keyword evidence="10" id="KW-1185">Reference proteome</keyword>
<feature type="compositionally biased region" description="Pro residues" evidence="6">
    <location>
        <begin position="219"/>
        <end position="228"/>
    </location>
</feature>
<dbReference type="AlphaFoldDB" id="A0A2N9JIS4"/>
<feature type="region of interest" description="Disordered" evidence="6">
    <location>
        <begin position="173"/>
        <end position="197"/>
    </location>
</feature>
<dbReference type="GO" id="GO:0005886">
    <property type="term" value="C:plasma membrane"/>
    <property type="evidence" value="ECO:0007669"/>
    <property type="project" value="UniProtKB-SubCell"/>
</dbReference>
<feature type="transmembrane region" description="Helical" evidence="7">
    <location>
        <begin position="240"/>
        <end position="258"/>
    </location>
</feature>
<dbReference type="Proteomes" id="UP000238164">
    <property type="component" value="Chromosome 1"/>
</dbReference>
<feature type="domain" description="Phage shock protein PspC N-terminal" evidence="8">
    <location>
        <begin position="5"/>
        <end position="60"/>
    </location>
</feature>
<name>A0A2N9JIS4_9ACTN</name>
<keyword evidence="4 7" id="KW-1133">Transmembrane helix</keyword>
<evidence type="ECO:0000256" key="7">
    <source>
        <dbReference type="SAM" id="Phobius"/>
    </source>
</evidence>
<evidence type="ECO:0000256" key="6">
    <source>
        <dbReference type="SAM" id="MobiDB-lite"/>
    </source>
</evidence>
<protein>
    <recommendedName>
        <fullName evidence="8">Phage shock protein PspC N-terminal domain-containing protein</fullName>
    </recommendedName>
</protein>
<comment type="subcellular location">
    <subcellularLocation>
        <location evidence="1">Cell membrane</location>
        <topology evidence="1">Single-pass membrane protein</topology>
    </subcellularLocation>
</comment>
<dbReference type="OrthoDB" id="7359894at2"/>
<keyword evidence="5 7" id="KW-0472">Membrane</keyword>
<feature type="transmembrane region" description="Helical" evidence="7">
    <location>
        <begin position="104"/>
        <end position="121"/>
    </location>
</feature>
<evidence type="ECO:0000256" key="1">
    <source>
        <dbReference type="ARBA" id="ARBA00004162"/>
    </source>
</evidence>
<dbReference type="SUPFAM" id="SSF103473">
    <property type="entry name" value="MFS general substrate transporter"/>
    <property type="match status" value="1"/>
</dbReference>
<dbReference type="PANTHER" id="PTHR33885:SF3">
    <property type="entry name" value="PHAGE SHOCK PROTEIN C"/>
    <property type="match status" value="1"/>
</dbReference>
<dbReference type="PANTHER" id="PTHR33885">
    <property type="entry name" value="PHAGE SHOCK PROTEIN C"/>
    <property type="match status" value="1"/>
</dbReference>
<feature type="region of interest" description="Disordered" evidence="6">
    <location>
        <begin position="211"/>
        <end position="233"/>
    </location>
</feature>
<dbReference type="InterPro" id="IPR052027">
    <property type="entry name" value="PspC"/>
</dbReference>
<keyword evidence="3 7" id="KW-0812">Transmembrane</keyword>
<proteinExistence type="predicted"/>